<dbReference type="InterPro" id="IPR001846">
    <property type="entry name" value="VWF_type-D"/>
</dbReference>
<feature type="compositionally biased region" description="Low complexity" evidence="7">
    <location>
        <begin position="547"/>
        <end position="573"/>
    </location>
</feature>
<evidence type="ECO:0000256" key="6">
    <source>
        <dbReference type="PROSITE-ProRule" id="PRU00302"/>
    </source>
</evidence>
<evidence type="ECO:0000256" key="3">
    <source>
        <dbReference type="ARBA" id="ARBA00022989"/>
    </source>
</evidence>
<feature type="compositionally biased region" description="Polar residues" evidence="7">
    <location>
        <begin position="647"/>
        <end position="673"/>
    </location>
</feature>
<protein>
    <submittedName>
        <fullName evidence="13">Sushi, nidogen and egf-like domain-containing protein 1</fullName>
    </submittedName>
</protein>
<dbReference type="InterPro" id="IPR035976">
    <property type="entry name" value="Sushi/SCR/CCP_sf"/>
</dbReference>
<dbReference type="CDD" id="cd00033">
    <property type="entry name" value="CCP"/>
    <property type="match status" value="1"/>
</dbReference>
<dbReference type="InterPro" id="IPR005533">
    <property type="entry name" value="AMOP_dom"/>
</dbReference>
<feature type="transmembrane region" description="Helical" evidence="8">
    <location>
        <begin position="1136"/>
        <end position="1161"/>
    </location>
</feature>
<dbReference type="PANTHER" id="PTHR13802:SF59">
    <property type="entry name" value="SUSHI DOMAIN-CONTAINING PROTEIN 2"/>
    <property type="match status" value="1"/>
</dbReference>
<feature type="domain" description="AMOP" evidence="9">
    <location>
        <begin position="426"/>
        <end position="560"/>
    </location>
</feature>
<dbReference type="PROSITE" id="PS51233">
    <property type="entry name" value="VWFD"/>
    <property type="match status" value="1"/>
</dbReference>
<feature type="domain" description="VWFD" evidence="12">
    <location>
        <begin position="772"/>
        <end position="970"/>
    </location>
</feature>
<dbReference type="InterPro" id="IPR000436">
    <property type="entry name" value="Sushi_SCR_CCP_dom"/>
</dbReference>
<dbReference type="PROSITE" id="PS51220">
    <property type="entry name" value="NIDO"/>
    <property type="match status" value="1"/>
</dbReference>
<dbReference type="InterPro" id="IPR051495">
    <property type="entry name" value="Epithelial_Barrier/Signaling"/>
</dbReference>
<proteinExistence type="predicted"/>
<dbReference type="SMART" id="SM00216">
    <property type="entry name" value="VWD"/>
    <property type="match status" value="1"/>
</dbReference>
<dbReference type="PROSITE" id="PS50856">
    <property type="entry name" value="AMOP"/>
    <property type="match status" value="1"/>
</dbReference>
<sequence length="1236" mass="135914">MFYNSSFFYLLYVQVNNNGIISFLRELRSYNPQKFPLEDTTPLIAPYWADVDITLTNSGNVWYRQTMDAQVCAKANEEIRAYHPYYKNFHSSWVFVATWDKVGFYGALGGGTNKKNTFQAVLILDTRGQRSFTIFNYARIDWTTGSNNNGNESTGLGGLPAQAGFNAGDQKNYYEVEGAMKAAIINLTHTSNVGIPGKWIFRVDSAEIEDSCSLSDSEGLFITPTFSSQLGGDVLTIEGPCLPQGETEVKAHIESTGEALCCRVLGKDNKKVTCVTPPVLDTGERRIVLTVGKGVKERNYTGKLLIKNLMDATPNVMRLNLDQWIVGNDQVQVSWTSQGLDSHFLDAEIYRFEILEYQMGGDSSYLVPLATRNLSRTTNNIYTLAMPESFSKYLSVAVVRVTALADLCDGLGPSIFSDVFPVRPRLASHAALQCSRWLSIQKGKSRLDRHGQAQCPCTLRQAEGDTAQFSPDPFCHRDSTWPLNCQYRASQAQECIIPNQSSSGPFTCCYDRSGELLNAFEGGNANGGTLERYSYRKGSLTAVGTVDSSSSSSSSSSDRNNNSNNNRDTNSNSDNDDDDDNGTNGASTDNIETHVNIIHSVTSGETNISRSISDSFGSSWRRISSSNSSNGNSDNSNNIMRNEHNDTVPSNSNFTADYDEGSNSNNSLPTINITTTATGTTTMTTSTPTSVHHSSTPATTDGNLITVDIDLGDSSRSSSLTDTSDPVPYFSYMMDDIAPRLHCCQFVANQTLCEHFLEYRPPVACQKYQAPSAAQAAGDPHIETLDGHAYTFNGLGKFILLRVKNTTAEVQVKASRARNTEGDLQNATVFTGLALCSGSLSKALELTLQPYQIYYDGKPLVRTDNSTAVVGTDITVLETSSNDQRREVTLKLDDLGLSLLVEVMDELINIMVVAAPQLKGKLEGLLGNYNGDSNDDLLARDGTLLSVKDSMRNVHTKFGMTWAVPEGDSLFMNTTSVLDADGILQATAEEFHEEGTSYSPEYIDEIVPESDQGLISRGVDTAMDFCDGNLQCMFDLKVTDNKKIALSTLEFNKRFEELKEEIKPVVRCPFLRDISHGNRTLSGQKIGDKVNFTCDPGYQMEFGGSFQVLSCQSSGEWSGPPPVCVKVLDTSEDFPIIYVAIGAAAAAFLLVFMLSLLIRVVHRRFSRGWSKKSETSSSMDYEQAIELPSLFPISDIPGPVFENALFMQRLQQLSDKGSFRIPRPTYVDPNIYSEYF</sequence>
<dbReference type="Pfam" id="PF23263">
    <property type="entry name" value="C8-3_MUC4"/>
    <property type="match status" value="1"/>
</dbReference>
<evidence type="ECO:0000256" key="4">
    <source>
        <dbReference type="ARBA" id="ARBA00023136"/>
    </source>
</evidence>
<evidence type="ECO:0000256" key="1">
    <source>
        <dbReference type="ARBA" id="ARBA00004370"/>
    </source>
</evidence>
<dbReference type="AlphaFoldDB" id="A0AAV4DXK6"/>
<dbReference type="SUPFAM" id="SSF57535">
    <property type="entry name" value="Complement control module/SCR domain"/>
    <property type="match status" value="1"/>
</dbReference>
<feature type="domain" description="Sushi" evidence="10">
    <location>
        <begin position="1066"/>
        <end position="1126"/>
    </location>
</feature>
<feature type="domain" description="NIDO" evidence="11">
    <location>
        <begin position="46"/>
        <end position="206"/>
    </location>
</feature>
<feature type="disulfide bond" evidence="6">
    <location>
        <begin position="1068"/>
        <end position="1111"/>
    </location>
</feature>
<keyword evidence="14" id="KW-1185">Reference proteome</keyword>
<dbReference type="CDD" id="cd00603">
    <property type="entry name" value="IPT_PCSR"/>
    <property type="match status" value="1"/>
</dbReference>
<dbReference type="Pfam" id="PF06119">
    <property type="entry name" value="NIDO"/>
    <property type="match status" value="1"/>
</dbReference>
<dbReference type="Pfam" id="PF00084">
    <property type="entry name" value="Sushi"/>
    <property type="match status" value="1"/>
</dbReference>
<dbReference type="PANTHER" id="PTHR13802">
    <property type="entry name" value="MUCIN 4-RELATED"/>
    <property type="match status" value="1"/>
</dbReference>
<feature type="compositionally biased region" description="Low complexity" evidence="7">
    <location>
        <begin position="674"/>
        <end position="700"/>
    </location>
</feature>
<dbReference type="PROSITE" id="PS50923">
    <property type="entry name" value="SUSHI"/>
    <property type="match status" value="1"/>
</dbReference>
<keyword evidence="3 8" id="KW-1133">Transmembrane helix</keyword>
<evidence type="ECO:0000256" key="2">
    <source>
        <dbReference type="ARBA" id="ARBA00022692"/>
    </source>
</evidence>
<dbReference type="Gene3D" id="2.10.70.10">
    <property type="entry name" value="Complement Module, domain 1"/>
    <property type="match status" value="1"/>
</dbReference>
<comment type="caution">
    <text evidence="6">Lacks conserved residue(s) required for the propagation of feature annotation.</text>
</comment>
<evidence type="ECO:0000256" key="5">
    <source>
        <dbReference type="ARBA" id="ARBA00023157"/>
    </source>
</evidence>
<dbReference type="EMBL" id="BLXT01008455">
    <property type="protein sequence ID" value="GFO48993.1"/>
    <property type="molecule type" value="Genomic_DNA"/>
</dbReference>
<evidence type="ECO:0000259" key="11">
    <source>
        <dbReference type="PROSITE" id="PS51220"/>
    </source>
</evidence>
<feature type="region of interest" description="Disordered" evidence="7">
    <location>
        <begin position="543"/>
        <end position="592"/>
    </location>
</feature>
<feature type="compositionally biased region" description="Low complexity" evidence="7">
    <location>
        <begin position="616"/>
        <end position="639"/>
    </location>
</feature>
<accession>A0AAV4DXK6</accession>
<keyword evidence="2 8" id="KW-0812">Transmembrane</keyword>
<dbReference type="InterPro" id="IPR056619">
    <property type="entry name" value="C8-3_MUC4"/>
</dbReference>
<evidence type="ECO:0000259" key="12">
    <source>
        <dbReference type="PROSITE" id="PS51233"/>
    </source>
</evidence>
<dbReference type="InterPro" id="IPR003886">
    <property type="entry name" value="NIDO_dom"/>
</dbReference>
<dbReference type="GO" id="GO:0007160">
    <property type="term" value="P:cell-matrix adhesion"/>
    <property type="evidence" value="ECO:0007669"/>
    <property type="project" value="InterPro"/>
</dbReference>
<feature type="region of interest" description="Disordered" evidence="7">
    <location>
        <begin position="616"/>
        <end position="703"/>
    </location>
</feature>
<keyword evidence="6" id="KW-0768">Sushi</keyword>
<gene>
    <name evidence="13" type="ORF">PoB_007549800</name>
</gene>
<organism evidence="13 14">
    <name type="scientific">Plakobranchus ocellatus</name>
    <dbReference type="NCBI Taxonomy" id="259542"/>
    <lineage>
        <taxon>Eukaryota</taxon>
        <taxon>Metazoa</taxon>
        <taxon>Spiralia</taxon>
        <taxon>Lophotrochozoa</taxon>
        <taxon>Mollusca</taxon>
        <taxon>Gastropoda</taxon>
        <taxon>Heterobranchia</taxon>
        <taxon>Euthyneura</taxon>
        <taxon>Panpulmonata</taxon>
        <taxon>Sacoglossa</taxon>
        <taxon>Placobranchoidea</taxon>
        <taxon>Plakobranchidae</taxon>
        <taxon>Plakobranchus</taxon>
    </lineage>
</organism>
<evidence type="ECO:0000256" key="7">
    <source>
        <dbReference type="SAM" id="MobiDB-lite"/>
    </source>
</evidence>
<reference evidence="13 14" key="1">
    <citation type="journal article" date="2021" name="Elife">
        <title>Chloroplast acquisition without the gene transfer in kleptoplastic sea slugs, Plakobranchus ocellatus.</title>
        <authorList>
            <person name="Maeda T."/>
            <person name="Takahashi S."/>
            <person name="Yoshida T."/>
            <person name="Shimamura S."/>
            <person name="Takaki Y."/>
            <person name="Nagai Y."/>
            <person name="Toyoda A."/>
            <person name="Suzuki Y."/>
            <person name="Arimoto A."/>
            <person name="Ishii H."/>
            <person name="Satoh N."/>
            <person name="Nishiyama T."/>
            <person name="Hasebe M."/>
            <person name="Maruyama T."/>
            <person name="Minagawa J."/>
            <person name="Obokata J."/>
            <person name="Shigenobu S."/>
        </authorList>
    </citation>
    <scope>NUCLEOTIDE SEQUENCE [LARGE SCALE GENOMIC DNA]</scope>
</reference>
<comment type="caution">
    <text evidence="13">The sequence shown here is derived from an EMBL/GenBank/DDBJ whole genome shotgun (WGS) entry which is preliminary data.</text>
</comment>
<dbReference type="SMART" id="SM00032">
    <property type="entry name" value="CCP"/>
    <property type="match status" value="1"/>
</dbReference>
<keyword evidence="5 6" id="KW-1015">Disulfide bond</keyword>
<keyword evidence="4 8" id="KW-0472">Membrane</keyword>
<evidence type="ECO:0000259" key="10">
    <source>
        <dbReference type="PROSITE" id="PS50923"/>
    </source>
</evidence>
<evidence type="ECO:0000313" key="14">
    <source>
        <dbReference type="Proteomes" id="UP000735302"/>
    </source>
</evidence>
<evidence type="ECO:0000313" key="13">
    <source>
        <dbReference type="EMBL" id="GFO48993.1"/>
    </source>
</evidence>
<dbReference type="Pfam" id="PF03782">
    <property type="entry name" value="AMOP"/>
    <property type="match status" value="1"/>
</dbReference>
<dbReference type="SMART" id="SM00539">
    <property type="entry name" value="NIDO"/>
    <property type="match status" value="1"/>
</dbReference>
<dbReference type="Proteomes" id="UP000735302">
    <property type="component" value="Unassembled WGS sequence"/>
</dbReference>
<name>A0AAV4DXK6_9GAST</name>
<dbReference type="GO" id="GO:0016020">
    <property type="term" value="C:membrane"/>
    <property type="evidence" value="ECO:0007669"/>
    <property type="project" value="UniProtKB-SubCell"/>
</dbReference>
<dbReference type="Pfam" id="PF00094">
    <property type="entry name" value="VWD"/>
    <property type="match status" value="1"/>
</dbReference>
<evidence type="ECO:0000256" key="8">
    <source>
        <dbReference type="SAM" id="Phobius"/>
    </source>
</evidence>
<evidence type="ECO:0000259" key="9">
    <source>
        <dbReference type="PROSITE" id="PS50856"/>
    </source>
</evidence>
<comment type="subcellular location">
    <subcellularLocation>
        <location evidence="1">Membrane</location>
    </subcellularLocation>
</comment>